<keyword evidence="12" id="KW-0511">Multifunctional enzyme</keyword>
<dbReference type="FunFam" id="3.40.50.720:FF:000009">
    <property type="entry name" value="Fatty oxidation complex, alpha subunit"/>
    <property type="match status" value="1"/>
</dbReference>
<accession>A0A1T4PM89</accession>
<dbReference type="UniPathway" id="UPA00659"/>
<evidence type="ECO:0000256" key="7">
    <source>
        <dbReference type="ARBA" id="ARBA00023027"/>
    </source>
</evidence>
<protein>
    <submittedName>
        <fullName evidence="16">Short chain enoyl-CoA hydratase /3-hydroxyacyl-CoA dehydrogenase</fullName>
    </submittedName>
</protein>
<evidence type="ECO:0000256" key="3">
    <source>
        <dbReference type="ARBA" id="ARBA00011245"/>
    </source>
</evidence>
<evidence type="ECO:0000259" key="14">
    <source>
        <dbReference type="Pfam" id="PF00725"/>
    </source>
</evidence>
<name>A0A1T4PM89_9HYPH</name>
<reference evidence="16 17" key="1">
    <citation type="submission" date="2017-02" db="EMBL/GenBank/DDBJ databases">
        <authorList>
            <person name="Peterson S.W."/>
        </authorList>
    </citation>
    <scope>NUCLEOTIDE SEQUENCE [LARGE SCALE GENOMIC DNA]</scope>
    <source>
        <strain evidence="16 17">USBA 369</strain>
    </source>
</reference>
<evidence type="ECO:0000256" key="10">
    <source>
        <dbReference type="ARBA" id="ARBA00023235"/>
    </source>
</evidence>
<keyword evidence="6" id="KW-0560">Oxidoreductase</keyword>
<organism evidence="16 17">
    <name type="scientific">Consotaella salsifontis</name>
    <dbReference type="NCBI Taxonomy" id="1365950"/>
    <lineage>
        <taxon>Bacteria</taxon>
        <taxon>Pseudomonadati</taxon>
        <taxon>Pseudomonadota</taxon>
        <taxon>Alphaproteobacteria</taxon>
        <taxon>Hyphomicrobiales</taxon>
        <taxon>Aurantimonadaceae</taxon>
        <taxon>Consotaella</taxon>
    </lineage>
</organism>
<evidence type="ECO:0000256" key="13">
    <source>
        <dbReference type="ARBA" id="ARBA00049556"/>
    </source>
</evidence>
<dbReference type="SUPFAM" id="SSF52096">
    <property type="entry name" value="ClpP/crotonase"/>
    <property type="match status" value="1"/>
</dbReference>
<evidence type="ECO:0000256" key="8">
    <source>
        <dbReference type="ARBA" id="ARBA00023098"/>
    </source>
</evidence>
<dbReference type="Gene3D" id="3.90.226.10">
    <property type="entry name" value="2-enoyl-CoA Hydratase, Chain A, domain 1"/>
    <property type="match status" value="1"/>
</dbReference>
<dbReference type="GO" id="GO:0006635">
    <property type="term" value="P:fatty acid beta-oxidation"/>
    <property type="evidence" value="ECO:0007669"/>
    <property type="project" value="UniProtKB-UniPathway"/>
</dbReference>
<comment type="pathway">
    <text evidence="2">Lipid metabolism; fatty acid beta-oxidation.</text>
</comment>
<dbReference type="RefSeq" id="WP_078707595.1">
    <property type="nucleotide sequence ID" value="NZ_FUXL01000004.1"/>
</dbReference>
<dbReference type="Proteomes" id="UP000190135">
    <property type="component" value="Unassembled WGS sequence"/>
</dbReference>
<feature type="domain" description="3-hydroxyacyl-CoA dehydrogenase NAD binding" evidence="15">
    <location>
        <begin position="290"/>
        <end position="465"/>
    </location>
</feature>
<dbReference type="InterPro" id="IPR036291">
    <property type="entry name" value="NAD(P)-bd_dom_sf"/>
</dbReference>
<evidence type="ECO:0000313" key="17">
    <source>
        <dbReference type="Proteomes" id="UP000190135"/>
    </source>
</evidence>
<evidence type="ECO:0000256" key="9">
    <source>
        <dbReference type="ARBA" id="ARBA00023140"/>
    </source>
</evidence>
<keyword evidence="11" id="KW-0456">Lyase</keyword>
<dbReference type="GO" id="GO:0016853">
    <property type="term" value="F:isomerase activity"/>
    <property type="evidence" value="ECO:0007669"/>
    <property type="project" value="UniProtKB-KW"/>
</dbReference>
<dbReference type="AlphaFoldDB" id="A0A1T4PM89"/>
<dbReference type="Pfam" id="PF00725">
    <property type="entry name" value="3HCDH"/>
    <property type="match status" value="1"/>
</dbReference>
<dbReference type="CDD" id="cd06558">
    <property type="entry name" value="crotonase-like"/>
    <property type="match status" value="1"/>
</dbReference>
<sequence>MAVTLEKDGSIAVVTVDSPPVNALSRDLRQELIDAAEAADADPDIEAVVLMGAGRAFIAGADVSEFDRLPEPPHLPDVVARIETAKKPWIAAIHGAALGGGMEVALGCRFRIAAPGTRLGFPEVALGVVPGAGGTVRTPRLVGFDKAVALVTGGKPVGEEEAKAIGLIDAIAEGDLRQAALSFARAALGKPMPSPLAARDVAAPHEGFWVEAETRLAKRGEGAARLRALACLKRAAEADFAAAMAHERATFLELRASDEAAALRHVFFAERAASRPPELKGIEPRPIRSAGVVGGGTMGAGIALALRRTGLPVVLLERDEAAAARGLDNFRDLVGGMVKRALVSEPEADELLAGLSVTTEIRALGDADLVIEAVFEEIGVKRDVFARLDGVCRPDAILATNTSYLDPRRIVAGLGDPERYVGLHFFSPAHVMKLLEIVPLPETAPEVLATAFALAARLGKVPVKAGICEGFIGNRILKRYRAAAEDLLRQGAAIADIDAAMRGFGFRMGPFEAQDMGGLDIAYLQREGARAAGEPVLETLADILVRVGRKGRKTGAGWYDYAESAAAPTPSSEVGELLAAHVGGGPSLSGEAIAARLVSEMAEEGAAILAEGIAVAAKDIDLVEIHGYGFPRWRGGPMFHASRRGAKRFADDLGRPPSPALAAFLSAG</sequence>
<evidence type="ECO:0000256" key="4">
    <source>
        <dbReference type="ARBA" id="ARBA00022832"/>
    </source>
</evidence>
<dbReference type="InterPro" id="IPR006108">
    <property type="entry name" value="3HC_DH_C"/>
</dbReference>
<dbReference type="PANTHER" id="PTHR23309">
    <property type="entry name" value="3-HYDROXYACYL-COA DEHYROGENASE"/>
    <property type="match status" value="1"/>
</dbReference>
<evidence type="ECO:0000259" key="15">
    <source>
        <dbReference type="Pfam" id="PF02737"/>
    </source>
</evidence>
<dbReference type="STRING" id="1365950.SAMN05428963_10442"/>
<keyword evidence="17" id="KW-1185">Reference proteome</keyword>
<dbReference type="InterPro" id="IPR001753">
    <property type="entry name" value="Enoyl-CoA_hydra/iso"/>
</dbReference>
<dbReference type="OrthoDB" id="9771883at2"/>
<feature type="domain" description="3-hydroxyacyl-CoA dehydrogenase C-terminal" evidence="14">
    <location>
        <begin position="470"/>
        <end position="561"/>
    </location>
</feature>
<dbReference type="GO" id="GO:0003857">
    <property type="term" value="F:(3S)-3-hydroxyacyl-CoA dehydrogenase (NAD+) activity"/>
    <property type="evidence" value="ECO:0007669"/>
    <property type="project" value="UniProtKB-EC"/>
</dbReference>
<evidence type="ECO:0000256" key="5">
    <source>
        <dbReference type="ARBA" id="ARBA00022963"/>
    </source>
</evidence>
<dbReference type="SUPFAM" id="SSF51735">
    <property type="entry name" value="NAD(P)-binding Rossmann-fold domains"/>
    <property type="match status" value="1"/>
</dbReference>
<dbReference type="Gene3D" id="3.40.50.720">
    <property type="entry name" value="NAD(P)-binding Rossmann-like Domain"/>
    <property type="match status" value="1"/>
</dbReference>
<dbReference type="InterPro" id="IPR029045">
    <property type="entry name" value="ClpP/crotonase-like_dom_sf"/>
</dbReference>
<evidence type="ECO:0000256" key="6">
    <source>
        <dbReference type="ARBA" id="ARBA00023002"/>
    </source>
</evidence>
<dbReference type="Pfam" id="PF00378">
    <property type="entry name" value="ECH_1"/>
    <property type="match status" value="1"/>
</dbReference>
<evidence type="ECO:0000256" key="2">
    <source>
        <dbReference type="ARBA" id="ARBA00005005"/>
    </source>
</evidence>
<comment type="subcellular location">
    <subcellularLocation>
        <location evidence="1">Peroxisome</location>
    </subcellularLocation>
</comment>
<dbReference type="PANTHER" id="PTHR23309:SF49">
    <property type="entry name" value="PEROXISOMAL BIFUNCTIONAL ENZYME"/>
    <property type="match status" value="1"/>
</dbReference>
<keyword evidence="5" id="KW-0442">Lipid degradation</keyword>
<dbReference type="InterPro" id="IPR006176">
    <property type="entry name" value="3-OHacyl-CoA_DH_NAD-bd"/>
</dbReference>
<evidence type="ECO:0000256" key="12">
    <source>
        <dbReference type="ARBA" id="ARBA00023268"/>
    </source>
</evidence>
<comment type="subunit">
    <text evidence="3">Monomer.</text>
</comment>
<evidence type="ECO:0000313" key="16">
    <source>
        <dbReference type="EMBL" id="SJZ92337.1"/>
    </source>
</evidence>
<keyword evidence="8" id="KW-0443">Lipid metabolism</keyword>
<dbReference type="InterPro" id="IPR008927">
    <property type="entry name" value="6-PGluconate_DH-like_C_sf"/>
</dbReference>
<dbReference type="EMBL" id="FUXL01000004">
    <property type="protein sequence ID" value="SJZ92337.1"/>
    <property type="molecule type" value="Genomic_DNA"/>
</dbReference>
<dbReference type="GO" id="GO:0070403">
    <property type="term" value="F:NAD+ binding"/>
    <property type="evidence" value="ECO:0007669"/>
    <property type="project" value="InterPro"/>
</dbReference>
<keyword evidence="10" id="KW-0413">Isomerase</keyword>
<dbReference type="SUPFAM" id="SSF48179">
    <property type="entry name" value="6-phosphogluconate dehydrogenase C-terminal domain-like"/>
    <property type="match status" value="2"/>
</dbReference>
<gene>
    <name evidence="16" type="ORF">SAMN05428963_10442</name>
</gene>
<proteinExistence type="predicted"/>
<keyword evidence="7" id="KW-0520">NAD</keyword>
<dbReference type="Gene3D" id="1.10.1040.50">
    <property type="match status" value="1"/>
</dbReference>
<keyword evidence="9" id="KW-0576">Peroxisome</keyword>
<evidence type="ECO:0000256" key="1">
    <source>
        <dbReference type="ARBA" id="ARBA00004275"/>
    </source>
</evidence>
<comment type="catalytic activity">
    <reaction evidence="13">
        <text>a (3S)-3-hydroxyacyl-CoA + NAD(+) = a 3-oxoacyl-CoA + NADH + H(+)</text>
        <dbReference type="Rhea" id="RHEA:22432"/>
        <dbReference type="ChEBI" id="CHEBI:15378"/>
        <dbReference type="ChEBI" id="CHEBI:57318"/>
        <dbReference type="ChEBI" id="CHEBI:57540"/>
        <dbReference type="ChEBI" id="CHEBI:57945"/>
        <dbReference type="ChEBI" id="CHEBI:90726"/>
        <dbReference type="EC" id="1.1.1.35"/>
    </reaction>
</comment>
<evidence type="ECO:0000256" key="11">
    <source>
        <dbReference type="ARBA" id="ARBA00023239"/>
    </source>
</evidence>
<dbReference type="Pfam" id="PF02737">
    <property type="entry name" value="3HCDH_N"/>
    <property type="match status" value="1"/>
</dbReference>
<keyword evidence="4" id="KW-0276">Fatty acid metabolism</keyword>
<dbReference type="GO" id="GO:0004300">
    <property type="term" value="F:enoyl-CoA hydratase activity"/>
    <property type="evidence" value="ECO:0007669"/>
    <property type="project" value="UniProtKB-ARBA"/>
</dbReference>